<dbReference type="Proteomes" id="UP000663846">
    <property type="component" value="Unassembled WGS sequence"/>
</dbReference>
<dbReference type="SUPFAM" id="SSF52317">
    <property type="entry name" value="Class I glutamine amidotransferase-like"/>
    <property type="match status" value="1"/>
</dbReference>
<dbReference type="Pfam" id="PF01965">
    <property type="entry name" value="DJ-1_PfpI"/>
    <property type="match status" value="1"/>
</dbReference>
<name>A0A8H3ATZ2_9AGAM</name>
<evidence type="ECO:0000259" key="1">
    <source>
        <dbReference type="Pfam" id="PF01965"/>
    </source>
</evidence>
<protein>
    <recommendedName>
        <fullName evidence="1">DJ-1/PfpI domain-containing protein</fullName>
    </recommendedName>
</protein>
<reference evidence="2" key="1">
    <citation type="submission" date="2021-01" db="EMBL/GenBank/DDBJ databases">
        <authorList>
            <person name="Kaushik A."/>
        </authorList>
    </citation>
    <scope>NUCLEOTIDE SEQUENCE</scope>
    <source>
        <strain evidence="2">AG1-1C</strain>
    </source>
</reference>
<organism evidence="2 3">
    <name type="scientific">Rhizoctonia solani</name>
    <dbReference type="NCBI Taxonomy" id="456999"/>
    <lineage>
        <taxon>Eukaryota</taxon>
        <taxon>Fungi</taxon>
        <taxon>Dikarya</taxon>
        <taxon>Basidiomycota</taxon>
        <taxon>Agaricomycotina</taxon>
        <taxon>Agaricomycetes</taxon>
        <taxon>Cantharellales</taxon>
        <taxon>Ceratobasidiaceae</taxon>
        <taxon>Rhizoctonia</taxon>
    </lineage>
</organism>
<accession>A0A8H3ATZ2</accession>
<sequence length="276" mass="29896">MNLITLTTTAMVSFRFLSGSALAVSLFSIFVSSTPNLNDRSHGSLEHLVPRNGTTRTTWKFGVVLFPKLIILDFQGPMELLGFLAKGFPSQTNPAWPFSSYEFEFDYLAESLDPVVPNVGPAIIPTKTFSQVNGTQYDIILVPGGPGTRPAVISPTVVEFVKHQTPGLQYLLSVCTGAWVLANAGVLEGKNATTNKAAFAQIRNETSKGINWIPKARWVVDGNTWTSSGVTAGMDMANAFIKYLVGPEFATKAVNTVELRAVEQDDDPFAEVYGLA</sequence>
<dbReference type="PANTHER" id="PTHR43130">
    <property type="entry name" value="ARAC-FAMILY TRANSCRIPTIONAL REGULATOR"/>
    <property type="match status" value="1"/>
</dbReference>
<dbReference type="CDD" id="cd03139">
    <property type="entry name" value="GATase1_PfpI_2"/>
    <property type="match status" value="1"/>
</dbReference>
<dbReference type="InterPro" id="IPR029062">
    <property type="entry name" value="Class_I_gatase-like"/>
</dbReference>
<dbReference type="EMBL" id="CAJMWS010000382">
    <property type="protein sequence ID" value="CAE6439726.1"/>
    <property type="molecule type" value="Genomic_DNA"/>
</dbReference>
<gene>
    <name evidence="2" type="ORF">RDB_LOCUS127401</name>
</gene>
<feature type="domain" description="DJ-1/PfpI" evidence="1">
    <location>
        <begin position="98"/>
        <end position="242"/>
    </location>
</feature>
<dbReference type="AlphaFoldDB" id="A0A8H3ATZ2"/>
<dbReference type="InterPro" id="IPR052158">
    <property type="entry name" value="INH-QAR"/>
</dbReference>
<dbReference type="Gene3D" id="3.40.50.880">
    <property type="match status" value="1"/>
</dbReference>
<dbReference type="InterPro" id="IPR002818">
    <property type="entry name" value="DJ-1/PfpI"/>
</dbReference>
<comment type="caution">
    <text evidence="2">The sequence shown here is derived from an EMBL/GenBank/DDBJ whole genome shotgun (WGS) entry which is preliminary data.</text>
</comment>
<dbReference type="PANTHER" id="PTHR43130:SF15">
    <property type="entry name" value="THIJ_PFPI FAMILY PROTEIN (AFU_ORTHOLOGUE AFUA_5G14240)"/>
    <property type="match status" value="1"/>
</dbReference>
<proteinExistence type="predicted"/>
<evidence type="ECO:0000313" key="3">
    <source>
        <dbReference type="Proteomes" id="UP000663846"/>
    </source>
</evidence>
<evidence type="ECO:0000313" key="2">
    <source>
        <dbReference type="EMBL" id="CAE6439726.1"/>
    </source>
</evidence>